<gene>
    <name evidence="2" type="ORF">WMO29_16060</name>
</gene>
<evidence type="ECO:0000256" key="1">
    <source>
        <dbReference type="SAM" id="Phobius"/>
    </source>
</evidence>
<dbReference type="RefSeq" id="WP_178038487.1">
    <property type="nucleotide sequence ID" value="NZ_JBBMFE010000022.1"/>
</dbReference>
<dbReference type="PANTHER" id="PTHR32502">
    <property type="entry name" value="N-ACETYLGALACTOSAMINE PERMEASE II COMPONENT-RELATED"/>
    <property type="match status" value="1"/>
</dbReference>
<feature type="transmembrane region" description="Helical" evidence="1">
    <location>
        <begin position="190"/>
        <end position="211"/>
    </location>
</feature>
<feature type="transmembrane region" description="Helical" evidence="1">
    <location>
        <begin position="231"/>
        <end position="252"/>
    </location>
</feature>
<feature type="transmembrane region" description="Helical" evidence="1">
    <location>
        <begin position="259"/>
        <end position="278"/>
    </location>
</feature>
<keyword evidence="1" id="KW-0812">Transmembrane</keyword>
<comment type="caution">
    <text evidence="2">The sequence shown here is derived from an EMBL/GenBank/DDBJ whole genome shotgun (WGS) entry which is preliminary data.</text>
</comment>
<protein>
    <submittedName>
        <fullName evidence="2">PTS system mannose/fructose/sorbose family transporter subunit IID</fullName>
    </submittedName>
</protein>
<keyword evidence="1" id="KW-1133">Transmembrane helix</keyword>
<evidence type="ECO:0000313" key="2">
    <source>
        <dbReference type="EMBL" id="MEQ2473986.1"/>
    </source>
</evidence>
<keyword evidence="1" id="KW-0472">Membrane</keyword>
<feature type="transmembrane region" description="Helical" evidence="1">
    <location>
        <begin position="149"/>
        <end position="169"/>
    </location>
</feature>
<dbReference type="InterPro" id="IPR004704">
    <property type="entry name" value="PTS_IID_man"/>
</dbReference>
<sequence>MSENTTVKKASKKAVLKSFLNWLFMAHSCYNYERLQGIGFLHAMAPIINDIYDKDDVEGRTEALQRHTAFFNTEPRLGSMIVGLCAAMEERIASGEKELAGEDAMASIKYGLMGPISGIGDTFIQAILSPLLLSMGLGLAIDGNLLGPVLYLVLFIGIILVLGYECYMLGYKKGDEAILNFIESGVIRKIISGAGIMGCTVMGALVANFVSLSTTVSFEMTTGTFDLQTNFFDAIMPKMLPMVLTLLVYTGMKKKDISALKMMGILIVVGAVLGIIGLI</sequence>
<accession>A0ABV1FLS3</accession>
<dbReference type="EMBL" id="JBBMFE010000022">
    <property type="protein sequence ID" value="MEQ2473986.1"/>
    <property type="molecule type" value="Genomic_DNA"/>
</dbReference>
<dbReference type="InterPro" id="IPR050303">
    <property type="entry name" value="GatZ_KbaZ_carbometab"/>
</dbReference>
<keyword evidence="3" id="KW-1185">Reference proteome</keyword>
<name>A0ABV1FLS3_9FIRM</name>
<dbReference type="PROSITE" id="PS51108">
    <property type="entry name" value="PTS_EIID"/>
    <property type="match status" value="1"/>
</dbReference>
<dbReference type="Pfam" id="PF03613">
    <property type="entry name" value="EIID-AGA"/>
    <property type="match status" value="1"/>
</dbReference>
<evidence type="ECO:0000313" key="3">
    <source>
        <dbReference type="Proteomes" id="UP001438008"/>
    </source>
</evidence>
<proteinExistence type="predicted"/>
<organism evidence="2 3">
    <name type="scientific">Laedolimicola intestinihominis</name>
    <dbReference type="NCBI Taxonomy" id="3133166"/>
    <lineage>
        <taxon>Bacteria</taxon>
        <taxon>Bacillati</taxon>
        <taxon>Bacillota</taxon>
        <taxon>Clostridia</taxon>
        <taxon>Lachnospirales</taxon>
        <taxon>Lachnospiraceae</taxon>
        <taxon>Laedolimicola</taxon>
    </lineage>
</organism>
<dbReference type="PANTHER" id="PTHR32502:SF23">
    <property type="entry name" value="TRANSPORT PROTEIN, PTS SYSTEM"/>
    <property type="match status" value="1"/>
</dbReference>
<dbReference type="Proteomes" id="UP001438008">
    <property type="component" value="Unassembled WGS sequence"/>
</dbReference>
<reference evidence="2 3" key="1">
    <citation type="submission" date="2024-03" db="EMBL/GenBank/DDBJ databases">
        <title>Human intestinal bacterial collection.</title>
        <authorList>
            <person name="Pauvert C."/>
            <person name="Hitch T.C.A."/>
            <person name="Clavel T."/>
        </authorList>
    </citation>
    <scope>NUCLEOTIDE SEQUENCE [LARGE SCALE GENOMIC DNA]</scope>
    <source>
        <strain evidence="2 3">CLA-AA-H132</strain>
    </source>
</reference>